<keyword evidence="2" id="KW-0378">Hydrolase</keyword>
<reference evidence="4" key="1">
    <citation type="journal article" date="2017" name="PeerJ">
        <title>Symplectin evolved from multiple duplications in bioluminescent squid.</title>
        <authorList>
            <person name="Francis W.R."/>
            <person name="Christianson L.M."/>
            <person name="Haddock S.H.D."/>
        </authorList>
    </citation>
    <scope>NUCLEOTIDE SEQUENCE</scope>
    <source>
        <strain evidence="4">9110X12</strain>
    </source>
</reference>
<dbReference type="Gene3D" id="3.60.110.10">
    <property type="entry name" value="Carbon-nitrogen hydrolase"/>
    <property type="match status" value="1"/>
</dbReference>
<dbReference type="EMBL" id="MF631044">
    <property type="protein sequence ID" value="AXB88459.1"/>
    <property type="molecule type" value="mRNA"/>
</dbReference>
<comment type="similarity">
    <text evidence="1">Belongs to the carbon-nitrogen hydrolase superfamily. BTD/VNN family.</text>
</comment>
<dbReference type="GO" id="GO:0016787">
    <property type="term" value="F:hydrolase activity"/>
    <property type="evidence" value="ECO:0007669"/>
    <property type="project" value="UniProtKB-KW"/>
</dbReference>
<evidence type="ECO:0000259" key="3">
    <source>
        <dbReference type="PROSITE" id="PS50263"/>
    </source>
</evidence>
<evidence type="ECO:0000313" key="4">
    <source>
        <dbReference type="EMBL" id="AXB88459.1"/>
    </source>
</evidence>
<dbReference type="PANTHER" id="PTHR10609">
    <property type="entry name" value="BIOTINIDASE-RELATED"/>
    <property type="match status" value="1"/>
</dbReference>
<dbReference type="Pfam" id="PF19018">
    <property type="entry name" value="Vanin_C"/>
    <property type="match status" value="1"/>
</dbReference>
<dbReference type="AlphaFoldDB" id="A0A2Z5EQ36"/>
<name>A0A2Z5EQ36_PTEHO</name>
<feature type="domain" description="CN hydrolase" evidence="3">
    <location>
        <begin position="46"/>
        <end position="316"/>
    </location>
</feature>
<proteinExistence type="evidence at transcript level"/>
<sequence length="541" mass="61477">MAFVPRGPISPLVLLITAMLVSYYINGSYGQRYSASLIEFTPKEPRIGAQYSRLNALELMETNIKVYSNLTGIAGRQRNEIIVFPEYGLFGIFGYGKHAKRSEIYPFLEFIPDVSKNWNPCKDKTKIVDTDIQQLLSCLANTYDIYLVANVGEKVLCNDSDRNCPKDGRFQYNTNVVYSSNGTLIAKYRKKHLYKEPHYDSPSKTEIVTFNSHFGKFGLMTSYDSLFKSPLVDLVELGIREFLMPNAWENSKPLFSSVQWGSSLARGLDINLLLATVHDVHRKSYGTGIFTENRVREYVSNQDNVGIQMIRGEIRALSPHFPTKARPVIPKWRKENETKNSTMDILGATIKIKYVGLHRTKDTANVCHNGFCCRLDYEVYDELRIEKYGLAVYKGHVAILGHYLEIEMCAFLRCSESCGAPIKRSNTFFERFKLEGVNFTTQYIYPQVTSRQKNLDTGEFEHYQDSNSWTYTHGKIVYGPSDARLDSASLIGRVYDKDVVDHRSKSNGNGGSSRYMNFASEKYVSSVILILAVIASMKLSS</sequence>
<dbReference type="InterPro" id="IPR003010">
    <property type="entry name" value="C-N_Hydrolase"/>
</dbReference>
<dbReference type="InterPro" id="IPR043957">
    <property type="entry name" value="Vanin_C"/>
</dbReference>
<dbReference type="SUPFAM" id="SSF56317">
    <property type="entry name" value="Carbon-nitrogen hydrolase"/>
    <property type="match status" value="1"/>
</dbReference>
<evidence type="ECO:0000256" key="1">
    <source>
        <dbReference type="ARBA" id="ARBA00008225"/>
    </source>
</evidence>
<dbReference type="PROSITE" id="PS50263">
    <property type="entry name" value="CN_HYDROLASE"/>
    <property type="match status" value="1"/>
</dbReference>
<dbReference type="PANTHER" id="PTHR10609:SF27">
    <property type="entry name" value="CN HYDROLASE DOMAIN-CONTAINING PROTEIN-RELATED"/>
    <property type="match status" value="1"/>
</dbReference>
<organism evidence="4">
    <name type="scientific">Pterygioteuthis hoylei</name>
    <name type="common">Squid</name>
    <name type="synonym">Pterygioteuthis giardi hoylei</name>
    <dbReference type="NCBI Taxonomy" id="559549"/>
    <lineage>
        <taxon>Eukaryota</taxon>
        <taxon>Metazoa</taxon>
        <taxon>Spiralia</taxon>
        <taxon>Lophotrochozoa</taxon>
        <taxon>Mollusca</taxon>
        <taxon>Cephalopoda</taxon>
        <taxon>Coleoidea</taxon>
        <taxon>Decapodiformes</taxon>
        <taxon>Oegopsida</taxon>
        <taxon>Enoploteuthidae</taxon>
        <taxon>Pterygioteuthis</taxon>
    </lineage>
</organism>
<dbReference type="InterPro" id="IPR040154">
    <property type="entry name" value="Biotinidase/VNN"/>
</dbReference>
<dbReference type="Pfam" id="PF00795">
    <property type="entry name" value="CN_hydrolase"/>
    <property type="match status" value="1"/>
</dbReference>
<evidence type="ECO:0000256" key="2">
    <source>
        <dbReference type="ARBA" id="ARBA00022801"/>
    </source>
</evidence>
<accession>A0A2Z5EQ36</accession>
<dbReference type="InterPro" id="IPR036526">
    <property type="entry name" value="C-N_Hydrolase_sf"/>
</dbReference>
<protein>
    <submittedName>
        <fullName evidence="4">Symplectin/biotinidase-like protein 3</fullName>
    </submittedName>
</protein>